<feature type="compositionally biased region" description="Low complexity" evidence="1">
    <location>
        <begin position="80"/>
        <end position="95"/>
    </location>
</feature>
<dbReference type="EMBL" id="CALTRL010000595">
    <property type="protein sequence ID" value="CAH7668746.1"/>
    <property type="molecule type" value="Genomic_DNA"/>
</dbReference>
<protein>
    <submittedName>
        <fullName evidence="3">Expressed protein</fullName>
    </submittedName>
</protein>
<keyword evidence="4" id="KW-1185">Reference proteome</keyword>
<dbReference type="EMBL" id="CALTRL010002922">
    <property type="protein sequence ID" value="CAH7677124.1"/>
    <property type="molecule type" value="Genomic_DNA"/>
</dbReference>
<feature type="compositionally biased region" description="Gly residues" evidence="1">
    <location>
        <begin position="140"/>
        <end position="158"/>
    </location>
</feature>
<evidence type="ECO:0000313" key="3">
    <source>
        <dbReference type="EMBL" id="CAH7677124.1"/>
    </source>
</evidence>
<reference evidence="3" key="1">
    <citation type="submission" date="2022-06" db="EMBL/GenBank/DDBJ databases">
        <authorList>
            <consortium name="SYNGENTA / RWTH Aachen University"/>
        </authorList>
    </citation>
    <scope>NUCLEOTIDE SEQUENCE</scope>
</reference>
<sequence length="158" mass="16400">MSNLMNTGSGGGGIGGLGDNVLDERNRMNDDGSGLMDSMRHNGGNRGGGGLNDEYDTTKAGNRGNMMDENNRSNDDSNYRNRSGVSSGKGMVSGTVMGGNQGNKSGMGDKVKGGYEEMKGRVTRDPAMVQQGERRRQGEMQGGEEMGGKMSGAGGGGY</sequence>
<feature type="region of interest" description="Disordered" evidence="1">
    <location>
        <begin position="1"/>
        <end position="158"/>
    </location>
</feature>
<name>A0AAV0B3K6_PHAPC</name>
<feature type="compositionally biased region" description="Basic and acidic residues" evidence="1">
    <location>
        <begin position="107"/>
        <end position="124"/>
    </location>
</feature>
<proteinExistence type="predicted"/>
<feature type="compositionally biased region" description="Gly residues" evidence="1">
    <location>
        <begin position="8"/>
        <end position="18"/>
    </location>
</feature>
<evidence type="ECO:0000313" key="4">
    <source>
        <dbReference type="Proteomes" id="UP001153365"/>
    </source>
</evidence>
<organism evidence="3 4">
    <name type="scientific">Phakopsora pachyrhizi</name>
    <name type="common">Asian soybean rust disease fungus</name>
    <dbReference type="NCBI Taxonomy" id="170000"/>
    <lineage>
        <taxon>Eukaryota</taxon>
        <taxon>Fungi</taxon>
        <taxon>Dikarya</taxon>
        <taxon>Basidiomycota</taxon>
        <taxon>Pucciniomycotina</taxon>
        <taxon>Pucciniomycetes</taxon>
        <taxon>Pucciniales</taxon>
        <taxon>Phakopsoraceae</taxon>
        <taxon>Phakopsora</taxon>
    </lineage>
</organism>
<accession>A0AAV0B3K6</accession>
<dbReference type="AlphaFoldDB" id="A0AAV0B3K6"/>
<evidence type="ECO:0000256" key="1">
    <source>
        <dbReference type="SAM" id="MobiDB-lite"/>
    </source>
</evidence>
<dbReference type="Proteomes" id="UP001153365">
    <property type="component" value="Unassembled WGS sequence"/>
</dbReference>
<gene>
    <name evidence="3" type="ORF">PPACK8108_LOCUS12263</name>
    <name evidence="2" type="ORF">PPACK8108_LOCUS3288</name>
</gene>
<feature type="compositionally biased region" description="Basic and acidic residues" evidence="1">
    <location>
        <begin position="69"/>
        <end position="79"/>
    </location>
</feature>
<evidence type="ECO:0000313" key="2">
    <source>
        <dbReference type="EMBL" id="CAH7668746.1"/>
    </source>
</evidence>
<comment type="caution">
    <text evidence="3">The sequence shown here is derived from an EMBL/GenBank/DDBJ whole genome shotgun (WGS) entry which is preliminary data.</text>
</comment>